<dbReference type="Gene3D" id="2.60.120.620">
    <property type="entry name" value="q2cbj1_9rhob like domain"/>
    <property type="match status" value="1"/>
</dbReference>
<evidence type="ECO:0000256" key="1">
    <source>
        <dbReference type="ARBA" id="ARBA00001961"/>
    </source>
</evidence>
<name>A0A834ZMA8_TETSI</name>
<organism evidence="10 11">
    <name type="scientific">Tetracentron sinense</name>
    <name type="common">Spur-leaf</name>
    <dbReference type="NCBI Taxonomy" id="13715"/>
    <lineage>
        <taxon>Eukaryota</taxon>
        <taxon>Viridiplantae</taxon>
        <taxon>Streptophyta</taxon>
        <taxon>Embryophyta</taxon>
        <taxon>Tracheophyta</taxon>
        <taxon>Spermatophyta</taxon>
        <taxon>Magnoliopsida</taxon>
        <taxon>Trochodendrales</taxon>
        <taxon>Trochodendraceae</taxon>
        <taxon>Tetracentron</taxon>
    </lineage>
</organism>
<evidence type="ECO:0000259" key="9">
    <source>
        <dbReference type="PROSITE" id="PS51471"/>
    </source>
</evidence>
<reference evidence="10 11" key="1">
    <citation type="submission" date="2020-04" db="EMBL/GenBank/DDBJ databases">
        <title>Plant Genome Project.</title>
        <authorList>
            <person name="Zhang R.-G."/>
        </authorList>
    </citation>
    <scope>NUCLEOTIDE SEQUENCE [LARGE SCALE GENOMIC DNA]</scope>
    <source>
        <strain evidence="10">YNK0</strain>
        <tissue evidence="10">Leaf</tissue>
    </source>
</reference>
<gene>
    <name evidence="10" type="ORF">HHK36_002897</name>
</gene>
<dbReference type="GO" id="GO:0005506">
    <property type="term" value="F:iron ion binding"/>
    <property type="evidence" value="ECO:0007669"/>
    <property type="project" value="InterPro"/>
</dbReference>
<feature type="domain" description="Fe2OG dioxygenase" evidence="9">
    <location>
        <begin position="12"/>
        <end position="135"/>
    </location>
</feature>
<dbReference type="AlphaFoldDB" id="A0A834ZMA8"/>
<comment type="cofactor">
    <cofactor evidence="1">
        <name>L-ascorbate</name>
        <dbReference type="ChEBI" id="CHEBI:38290"/>
    </cofactor>
</comment>
<evidence type="ECO:0000256" key="3">
    <source>
        <dbReference type="ARBA" id="ARBA00022723"/>
    </source>
</evidence>
<dbReference type="PANTHER" id="PTHR10869:SF123">
    <property type="entry name" value="PROLYL 4-HYDROXYLASE 10-RELATED"/>
    <property type="match status" value="1"/>
</dbReference>
<comment type="caution">
    <text evidence="10">The sequence shown here is derived from an EMBL/GenBank/DDBJ whole genome shotgun (WGS) entry which is preliminary data.</text>
</comment>
<dbReference type="SMART" id="SM00702">
    <property type="entry name" value="P4Hc"/>
    <property type="match status" value="1"/>
</dbReference>
<comment type="subcellular location">
    <subcellularLocation>
        <location evidence="2">Endoplasmic reticulum membrane</location>
        <topology evidence="2">Single-pass type II membrane protein</topology>
    </subcellularLocation>
</comment>
<evidence type="ECO:0000256" key="8">
    <source>
        <dbReference type="ARBA" id="ARBA00049169"/>
    </source>
</evidence>
<sequence>MLFKPTLQFTEHGEGLQILHYEVGQKYEPHYDYFVDEFNTKNGGQRIATVLMYLSDVEEGGETVFPAAKANFSSVPWWNELSECGKKGISVKPKMGDALLFWSMWPDATLDPSSLHGGCPVIKGNKWSSTKWMHVSEYKLFYLQFIGIHVFCIHKQTSLAQIG</sequence>
<evidence type="ECO:0000256" key="6">
    <source>
        <dbReference type="ARBA" id="ARBA00023002"/>
    </source>
</evidence>
<dbReference type="OrthoDB" id="420380at2759"/>
<dbReference type="InterPro" id="IPR005123">
    <property type="entry name" value="Oxoglu/Fe-dep_dioxygenase_dom"/>
</dbReference>
<keyword evidence="7" id="KW-0408">Iron</keyword>
<dbReference type="Pfam" id="PF13640">
    <property type="entry name" value="2OG-FeII_Oxy_3"/>
    <property type="match status" value="1"/>
</dbReference>
<dbReference type="EMBL" id="JABCRI010000002">
    <property type="protein sequence ID" value="KAF8410369.1"/>
    <property type="molecule type" value="Genomic_DNA"/>
</dbReference>
<dbReference type="PROSITE" id="PS51471">
    <property type="entry name" value="FE2OG_OXY"/>
    <property type="match status" value="1"/>
</dbReference>
<keyword evidence="3" id="KW-0479">Metal-binding</keyword>
<evidence type="ECO:0000256" key="4">
    <source>
        <dbReference type="ARBA" id="ARBA00022964"/>
    </source>
</evidence>
<dbReference type="Proteomes" id="UP000655225">
    <property type="component" value="Unassembled WGS sequence"/>
</dbReference>
<evidence type="ECO:0000256" key="7">
    <source>
        <dbReference type="ARBA" id="ARBA00023004"/>
    </source>
</evidence>
<evidence type="ECO:0000313" key="11">
    <source>
        <dbReference type="Proteomes" id="UP000655225"/>
    </source>
</evidence>
<comment type="catalytic activity">
    <reaction evidence="8">
        <text>L-prolyl-[collagen] + 2-oxoglutarate + O2 = trans-4-hydroxy-L-prolyl-[collagen] + succinate + CO2</text>
        <dbReference type="Rhea" id="RHEA:18945"/>
        <dbReference type="Rhea" id="RHEA-COMP:11676"/>
        <dbReference type="Rhea" id="RHEA-COMP:11680"/>
        <dbReference type="ChEBI" id="CHEBI:15379"/>
        <dbReference type="ChEBI" id="CHEBI:16526"/>
        <dbReference type="ChEBI" id="CHEBI:16810"/>
        <dbReference type="ChEBI" id="CHEBI:30031"/>
        <dbReference type="ChEBI" id="CHEBI:50342"/>
        <dbReference type="ChEBI" id="CHEBI:61965"/>
        <dbReference type="EC" id="1.14.11.2"/>
    </reaction>
</comment>
<evidence type="ECO:0000256" key="5">
    <source>
        <dbReference type="ARBA" id="ARBA00022968"/>
    </source>
</evidence>
<keyword evidence="5" id="KW-0735">Signal-anchor</keyword>
<keyword evidence="11" id="KW-1185">Reference proteome</keyword>
<keyword evidence="4" id="KW-0223">Dioxygenase</keyword>
<evidence type="ECO:0000313" key="10">
    <source>
        <dbReference type="EMBL" id="KAF8410369.1"/>
    </source>
</evidence>
<dbReference type="GO" id="GO:0004656">
    <property type="term" value="F:procollagen-proline 4-dioxygenase activity"/>
    <property type="evidence" value="ECO:0007669"/>
    <property type="project" value="UniProtKB-EC"/>
</dbReference>
<dbReference type="GO" id="GO:0031418">
    <property type="term" value="F:L-ascorbic acid binding"/>
    <property type="evidence" value="ECO:0007669"/>
    <property type="project" value="InterPro"/>
</dbReference>
<evidence type="ECO:0000256" key="2">
    <source>
        <dbReference type="ARBA" id="ARBA00004648"/>
    </source>
</evidence>
<dbReference type="InterPro" id="IPR006620">
    <property type="entry name" value="Pro_4_hyd_alph"/>
</dbReference>
<dbReference type="InterPro" id="IPR045054">
    <property type="entry name" value="P4HA-like"/>
</dbReference>
<protein>
    <recommendedName>
        <fullName evidence="9">Fe2OG dioxygenase domain-containing protein</fullName>
    </recommendedName>
</protein>
<dbReference type="InterPro" id="IPR044862">
    <property type="entry name" value="Pro_4_hyd_alph_FE2OG_OXY"/>
</dbReference>
<keyword evidence="5" id="KW-0812">Transmembrane</keyword>
<accession>A0A834ZMA8</accession>
<dbReference type="OMA" id="GQFYKPH"/>
<dbReference type="GO" id="GO:0005789">
    <property type="term" value="C:endoplasmic reticulum membrane"/>
    <property type="evidence" value="ECO:0007669"/>
    <property type="project" value="UniProtKB-SubCell"/>
</dbReference>
<proteinExistence type="predicted"/>
<dbReference type="PANTHER" id="PTHR10869">
    <property type="entry name" value="PROLYL 4-HYDROXYLASE ALPHA SUBUNIT"/>
    <property type="match status" value="1"/>
</dbReference>
<keyword evidence="6" id="KW-0560">Oxidoreductase</keyword>